<organism evidence="4 5">
    <name type="scientific">Kribbella koreensis</name>
    <dbReference type="NCBI Taxonomy" id="57909"/>
    <lineage>
        <taxon>Bacteria</taxon>
        <taxon>Bacillati</taxon>
        <taxon>Actinomycetota</taxon>
        <taxon>Actinomycetes</taxon>
        <taxon>Propionibacteriales</taxon>
        <taxon>Kribbellaceae</taxon>
        <taxon>Kribbella</taxon>
    </lineage>
</organism>
<evidence type="ECO:0000313" key="4">
    <source>
        <dbReference type="EMBL" id="GAA0932466.1"/>
    </source>
</evidence>
<name>A0ABN1PS78_9ACTN</name>
<dbReference type="Pfam" id="PF00294">
    <property type="entry name" value="PfkB"/>
    <property type="match status" value="1"/>
</dbReference>
<dbReference type="InterPro" id="IPR002173">
    <property type="entry name" value="Carboh/pur_kinase_PfkB_CS"/>
</dbReference>
<dbReference type="PANTHER" id="PTHR10584">
    <property type="entry name" value="SUGAR KINASE"/>
    <property type="match status" value="1"/>
</dbReference>
<reference evidence="4 5" key="1">
    <citation type="journal article" date="2019" name="Int. J. Syst. Evol. Microbiol.">
        <title>The Global Catalogue of Microorganisms (GCM) 10K type strain sequencing project: providing services to taxonomists for standard genome sequencing and annotation.</title>
        <authorList>
            <consortium name="The Broad Institute Genomics Platform"/>
            <consortium name="The Broad Institute Genome Sequencing Center for Infectious Disease"/>
            <person name="Wu L."/>
            <person name="Ma J."/>
        </authorList>
    </citation>
    <scope>NUCLEOTIDE SEQUENCE [LARGE SCALE GENOMIC DNA]</scope>
    <source>
        <strain evidence="4 5">JCM 10977</strain>
    </source>
</reference>
<keyword evidence="2 4" id="KW-0418">Kinase</keyword>
<dbReference type="Gene3D" id="3.40.1190.20">
    <property type="match status" value="1"/>
</dbReference>
<dbReference type="SUPFAM" id="SSF53613">
    <property type="entry name" value="Ribokinase-like"/>
    <property type="match status" value="1"/>
</dbReference>
<dbReference type="GO" id="GO:0016301">
    <property type="term" value="F:kinase activity"/>
    <property type="evidence" value="ECO:0007669"/>
    <property type="project" value="UniProtKB-KW"/>
</dbReference>
<dbReference type="PANTHER" id="PTHR10584:SF166">
    <property type="entry name" value="RIBOKINASE"/>
    <property type="match status" value="1"/>
</dbReference>
<feature type="domain" description="Carbohydrate kinase PfkB" evidence="3">
    <location>
        <begin position="5"/>
        <end position="304"/>
    </location>
</feature>
<evidence type="ECO:0000256" key="1">
    <source>
        <dbReference type="ARBA" id="ARBA00022679"/>
    </source>
</evidence>
<dbReference type="InterPro" id="IPR011611">
    <property type="entry name" value="PfkB_dom"/>
</dbReference>
<evidence type="ECO:0000256" key="2">
    <source>
        <dbReference type="ARBA" id="ARBA00022777"/>
    </source>
</evidence>
<dbReference type="PROSITE" id="PS00584">
    <property type="entry name" value="PFKB_KINASES_2"/>
    <property type="match status" value="1"/>
</dbReference>
<accession>A0ABN1PS78</accession>
<dbReference type="InterPro" id="IPR029056">
    <property type="entry name" value="Ribokinase-like"/>
</dbReference>
<gene>
    <name evidence="4" type="ORF">GCM10009554_16960</name>
</gene>
<dbReference type="RefSeq" id="WP_343966661.1">
    <property type="nucleotide sequence ID" value="NZ_BAAAHK010000004.1"/>
</dbReference>
<dbReference type="PROSITE" id="PS00583">
    <property type="entry name" value="PFKB_KINASES_1"/>
    <property type="match status" value="1"/>
</dbReference>
<keyword evidence="1" id="KW-0808">Transferase</keyword>
<evidence type="ECO:0000313" key="5">
    <source>
        <dbReference type="Proteomes" id="UP001500542"/>
    </source>
</evidence>
<proteinExistence type="predicted"/>
<dbReference type="Proteomes" id="UP001500542">
    <property type="component" value="Unassembled WGS sequence"/>
</dbReference>
<evidence type="ECO:0000259" key="3">
    <source>
        <dbReference type="Pfam" id="PF00294"/>
    </source>
</evidence>
<dbReference type="EMBL" id="BAAAHK010000004">
    <property type="protein sequence ID" value="GAA0932466.1"/>
    <property type="molecule type" value="Genomic_DNA"/>
</dbReference>
<sequence length="315" mass="33104">MPTIHVIGNVQLDVLADPVTALPRPGGDSIIERIDVRPAGAAGNVSLALAALGTPHRLFAAVGDDYAGRWVLAELEKLKLHEDILVKPGATGISIAVEAPGRERAFITAHGVLADWTLEDLPDDATEADYVLLTGHFSLPALRPATHELLKRARANGATTILDTGWDPDDWKTTGRQEILDLLPRVDLFLPNEPEALALTNLPIPHDAAIALTKHSNHQTILKRGPAGALLTTPTPPNSRPGAATPGADTIVITAPPAIPLDTTGAGDSLAAALLAELATGKPLPEALTFAVAYASAVVTRPSHNRHPTRTEVAR</sequence>
<keyword evidence="5" id="KW-1185">Reference proteome</keyword>
<protein>
    <submittedName>
        <fullName evidence="4">PfkB family carbohydrate kinase</fullName>
    </submittedName>
</protein>
<comment type="caution">
    <text evidence="4">The sequence shown here is derived from an EMBL/GenBank/DDBJ whole genome shotgun (WGS) entry which is preliminary data.</text>
</comment>